<dbReference type="Proteomes" id="UP000242699">
    <property type="component" value="Unassembled WGS sequence"/>
</dbReference>
<gene>
    <name evidence="2" type="ORF">C7B43_14330</name>
</gene>
<feature type="chain" id="PRO_5015436294" evidence="1">
    <location>
        <begin position="29"/>
        <end position="120"/>
    </location>
</feature>
<accession>A0A2T2WVJ9</accession>
<sequence>MKKKSANMAVASMIAWGTTMMWPNVTLAATVPQRMSSLLVRTNVDKTYTPGSVKNTSYPLQAQSGMAFHSNSKLSSLASTSGAGSVARLNVLTTEKSYRGTYSLMEWSGVMLAWEDSRRD</sequence>
<protein>
    <submittedName>
        <fullName evidence="2">Uncharacterized protein</fullName>
    </submittedName>
</protein>
<evidence type="ECO:0000256" key="1">
    <source>
        <dbReference type="SAM" id="SignalP"/>
    </source>
</evidence>
<organism evidence="2 3">
    <name type="scientific">Sulfobacillus benefaciens</name>
    <dbReference type="NCBI Taxonomy" id="453960"/>
    <lineage>
        <taxon>Bacteria</taxon>
        <taxon>Bacillati</taxon>
        <taxon>Bacillota</taxon>
        <taxon>Clostridia</taxon>
        <taxon>Eubacteriales</taxon>
        <taxon>Clostridiales Family XVII. Incertae Sedis</taxon>
        <taxon>Sulfobacillus</taxon>
    </lineage>
</organism>
<dbReference type="EMBL" id="PXYT01000038">
    <property type="protein sequence ID" value="PSR26277.1"/>
    <property type="molecule type" value="Genomic_DNA"/>
</dbReference>
<dbReference type="AlphaFoldDB" id="A0A2T2WVJ9"/>
<proteinExistence type="predicted"/>
<reference evidence="2 3" key="1">
    <citation type="journal article" date="2014" name="BMC Genomics">
        <title>Comparison of environmental and isolate Sulfobacillus genomes reveals diverse carbon, sulfur, nitrogen, and hydrogen metabolisms.</title>
        <authorList>
            <person name="Justice N.B."/>
            <person name="Norman A."/>
            <person name="Brown C.T."/>
            <person name="Singh A."/>
            <person name="Thomas B.C."/>
            <person name="Banfield J.F."/>
        </authorList>
    </citation>
    <scope>NUCLEOTIDE SEQUENCE [LARGE SCALE GENOMIC DNA]</scope>
    <source>
        <strain evidence="2">AMDSBA1</strain>
    </source>
</reference>
<keyword evidence="1" id="KW-0732">Signal</keyword>
<comment type="caution">
    <text evidence="2">The sequence shown here is derived from an EMBL/GenBank/DDBJ whole genome shotgun (WGS) entry which is preliminary data.</text>
</comment>
<evidence type="ECO:0000313" key="2">
    <source>
        <dbReference type="EMBL" id="PSR26277.1"/>
    </source>
</evidence>
<feature type="signal peptide" evidence="1">
    <location>
        <begin position="1"/>
        <end position="28"/>
    </location>
</feature>
<evidence type="ECO:0000313" key="3">
    <source>
        <dbReference type="Proteomes" id="UP000242699"/>
    </source>
</evidence>
<name>A0A2T2WVJ9_9FIRM</name>